<sequence length="949" mass="98620">MAELSREAANNIKPGPTDDKISPEKEQEIVKEPEGFFLDKHNITNEKKAEDSSVASVMTDALPPAENEKKENTEPSLVPLNGLKRLWQIMGSDERTKAGINTITGIASGVANNAVRDWLGQSSNSRLEFSSSGSVNTDLLLPLWENADNVLFGQAGIRRNDERTTYNLGSGWRHFVNDQWMLGINGFWDHDITGNNSRVGIGLESWHDYLKFAANGYFRLTNWHQSPLSAMEDYDERPANGYDINWQSWIPFYPQLGAALKFEKYFGKGVIAGNSSGVSALKDSPHALTTGLNYTPLPLLTLSVGHRNGSVSETWAALSLNYRTGLSWNEQTDSRSVGVMRSLAGSRYDFVDRNYNIVMQYRKQNLISLSLPATLTVEAASTVIIESSVTAKYGLKNISFKAPELLAAGGSLSPISATAVAVTIPAYLNDSENVWRLTAIATDTHGNDSDEAETLLQVIRSSNTVGLTMNSIGDIIANGSNEATATALLTDKNGAPLSNMAITFSLSGPGKRCIINGSSTCKITLQSDTQGQATIRLSTVTAGNYTLLATMDNGNSDSKNIHFIADISTAKIKSLEVTKNNVVANGTDTASLAVTVTDANENLVANQAVSLTAAADLLLSAGSVTTGSDGTATLTATSNTAATLTVTATANGSTATADVTFVADRSTATVTSLEATPASNLTADGKTQSVLTAVVKDAQNNLVSGMTVTFSADNQAQLSSPKATTDNNGQISITVTSRRAGNSVLKATVNDSTTSTTITFVADRSTAVIGSLTVTTDNATADGKAANALQVTVVDGNGNPVADQVVALSAPEGLTLSAASVTTGSDGTASLTATSTTAATLTVTAKANGSSASAEITFVADRSTAVISALTVTTDNATADGKAANALQVTVVDGNGNPVADQVVALSAAEGLTLSAASVTTGSDGTASLTATSTTAATLTVTAKANGSS</sequence>
<dbReference type="InterPro" id="IPR003344">
    <property type="entry name" value="Big_1_dom"/>
</dbReference>
<gene>
    <name evidence="4" type="ORF">EB241_02715</name>
</gene>
<dbReference type="Pfam" id="PF02369">
    <property type="entry name" value="Big_1"/>
    <property type="match status" value="5"/>
</dbReference>
<dbReference type="InterPro" id="IPR008964">
    <property type="entry name" value="Invasin/intimin_cell_adhesion"/>
</dbReference>
<dbReference type="InterPro" id="IPR038177">
    <property type="entry name" value="IAT_beta_sf"/>
</dbReference>
<proteinExistence type="inferred from homology"/>
<feature type="domain" description="Big-1" evidence="3">
    <location>
        <begin position="465"/>
        <end position="564"/>
    </location>
</feature>
<dbReference type="FunFam" id="2.60.40.10:FF:000182">
    <property type="entry name" value="Gamma intimin"/>
    <property type="match status" value="1"/>
</dbReference>
<keyword evidence="5" id="KW-1185">Reference proteome</keyword>
<evidence type="ECO:0000256" key="2">
    <source>
        <dbReference type="SAM" id="MobiDB-lite"/>
    </source>
</evidence>
<feature type="domain" description="Big-1" evidence="3">
    <location>
        <begin position="572"/>
        <end position="662"/>
    </location>
</feature>
<dbReference type="EMBL" id="RHHM01000001">
    <property type="protein sequence ID" value="RQM40214.1"/>
    <property type="molecule type" value="Genomic_DNA"/>
</dbReference>
<organism evidence="4 5">
    <name type="scientific">Erwinia psidii</name>
    <dbReference type="NCBI Taxonomy" id="69224"/>
    <lineage>
        <taxon>Bacteria</taxon>
        <taxon>Pseudomonadati</taxon>
        <taxon>Pseudomonadota</taxon>
        <taxon>Gammaproteobacteria</taxon>
        <taxon>Enterobacterales</taxon>
        <taxon>Erwiniaceae</taxon>
        <taxon>Erwinia</taxon>
    </lineage>
</organism>
<dbReference type="SUPFAM" id="SSF49373">
    <property type="entry name" value="Invasin/intimin cell-adhesion fragments"/>
    <property type="match status" value="5"/>
</dbReference>
<dbReference type="InterPro" id="IPR051715">
    <property type="entry name" value="Intimin-Invasin_domain"/>
</dbReference>
<feature type="compositionally biased region" description="Basic and acidic residues" evidence="2">
    <location>
        <begin position="16"/>
        <end position="32"/>
    </location>
</feature>
<dbReference type="InterPro" id="IPR024519">
    <property type="entry name" value="IAT_beta"/>
</dbReference>
<feature type="non-terminal residue" evidence="4">
    <location>
        <position position="949"/>
    </location>
</feature>
<evidence type="ECO:0000259" key="3">
    <source>
        <dbReference type="PROSITE" id="PS51127"/>
    </source>
</evidence>
<dbReference type="PROSITE" id="PS51127">
    <property type="entry name" value="BIG1"/>
    <property type="match status" value="5"/>
</dbReference>
<dbReference type="SMART" id="SM00634">
    <property type="entry name" value="BID_1"/>
    <property type="match status" value="5"/>
</dbReference>
<dbReference type="PANTHER" id="PTHR39576">
    <property type="entry name" value="ATTACHING AND EFFACING PROTEIN HOMOLOG-RELATED-RELATED"/>
    <property type="match status" value="1"/>
</dbReference>
<feature type="domain" description="Big-1" evidence="3">
    <location>
        <begin position="769"/>
        <end position="859"/>
    </location>
</feature>
<dbReference type="Proteomes" id="UP000279457">
    <property type="component" value="Unassembled WGS sequence"/>
</dbReference>
<feature type="domain" description="Big-1" evidence="3">
    <location>
        <begin position="867"/>
        <end position="949"/>
    </location>
</feature>
<protein>
    <recommendedName>
        <fullName evidence="3">Big-1 domain-containing protein</fullName>
    </recommendedName>
</protein>
<reference evidence="4 5" key="1">
    <citation type="submission" date="2018-10" db="EMBL/GenBank/DDBJ databases">
        <title>Draft genome sequence for the type isolate of Erwinia psidii, agent causal of bacterial blight in guava (Psidium guajava) and wilt and die-back of Eucalyptus spp.</title>
        <authorList>
            <person name="Hermenegildo P.S."/>
            <person name="Santos S.A."/>
            <person name="Guimaraes L.M.S."/>
            <person name="Vidigal P.M.P."/>
            <person name="Pereira I.C."/>
            <person name="Badel J.L."/>
            <person name="Alfenas-Zerbini P."/>
            <person name="Ferreira M.A.S.V."/>
            <person name="Alfenas A.C."/>
        </authorList>
    </citation>
    <scope>NUCLEOTIDE SEQUENCE [LARGE SCALE GENOMIC DNA]</scope>
    <source>
        <strain evidence="4 5">IBSBF 435</strain>
    </source>
</reference>
<dbReference type="PANTHER" id="PTHR39576:SF2">
    <property type="entry name" value="ATTACHING AND EFFACING PROTEIN HOMOLOG-RELATED"/>
    <property type="match status" value="1"/>
</dbReference>
<feature type="domain" description="Big-1" evidence="3">
    <location>
        <begin position="670"/>
        <end position="761"/>
    </location>
</feature>
<dbReference type="Gene3D" id="2.60.40.10">
    <property type="entry name" value="Immunoglobulins"/>
    <property type="match status" value="5"/>
</dbReference>
<accession>A0A3N6S3L9</accession>
<comment type="similarity">
    <text evidence="1">Belongs to the intimin/invasin family.</text>
</comment>
<dbReference type="GO" id="GO:0009279">
    <property type="term" value="C:cell outer membrane"/>
    <property type="evidence" value="ECO:0007669"/>
    <property type="project" value="TreeGrafter"/>
</dbReference>
<dbReference type="InterPro" id="IPR013783">
    <property type="entry name" value="Ig-like_fold"/>
</dbReference>
<name>A0A3N6S3L9_9GAMM</name>
<evidence type="ECO:0000256" key="1">
    <source>
        <dbReference type="ARBA" id="ARBA00010116"/>
    </source>
</evidence>
<evidence type="ECO:0000313" key="4">
    <source>
        <dbReference type="EMBL" id="RQM40214.1"/>
    </source>
</evidence>
<comment type="caution">
    <text evidence="4">The sequence shown here is derived from an EMBL/GenBank/DDBJ whole genome shotgun (WGS) entry which is preliminary data.</text>
</comment>
<feature type="region of interest" description="Disordered" evidence="2">
    <location>
        <begin position="1"/>
        <end position="32"/>
    </location>
</feature>
<evidence type="ECO:0000313" key="5">
    <source>
        <dbReference type="Proteomes" id="UP000279457"/>
    </source>
</evidence>
<dbReference type="Gene3D" id="2.40.160.160">
    <property type="entry name" value="Inverse autotransporter, beta-domain"/>
    <property type="match status" value="1"/>
</dbReference>
<dbReference type="AlphaFoldDB" id="A0A3N6S3L9"/>
<dbReference type="Pfam" id="PF11924">
    <property type="entry name" value="IAT_beta"/>
    <property type="match status" value="1"/>
</dbReference>
<dbReference type="RefSeq" id="WP_199737292.1">
    <property type="nucleotide sequence ID" value="NZ_RHHM01000001.1"/>
</dbReference>